<keyword evidence="4" id="KW-1185">Reference proteome</keyword>
<dbReference type="PROSITE" id="PS50943">
    <property type="entry name" value="HTH_CROC1"/>
    <property type="match status" value="1"/>
</dbReference>
<sequence>MSKGSEHMKLTLKALRVNYGLTQTEMAKIVGVSPDTWSNYERAKTFPNKKTLDNIEKYFGANYNDLIFYRNLRFNRNLIKE</sequence>
<dbReference type="InterPro" id="IPR010982">
    <property type="entry name" value="Lambda_DNA-bd_dom_sf"/>
</dbReference>
<name>A0ABR5PNG4_9LACO</name>
<evidence type="ECO:0000256" key="1">
    <source>
        <dbReference type="ARBA" id="ARBA00023125"/>
    </source>
</evidence>
<dbReference type="InterPro" id="IPR001387">
    <property type="entry name" value="Cro/C1-type_HTH"/>
</dbReference>
<comment type="caution">
    <text evidence="3">The sequence shown here is derived from an EMBL/GenBank/DDBJ whole genome shotgun (WGS) entry which is preliminary data.</text>
</comment>
<gene>
    <name evidence="3" type="ORF">FC65_GL000893</name>
</gene>
<keyword evidence="1" id="KW-0238">DNA-binding</keyword>
<reference evidence="3 4" key="1">
    <citation type="journal article" date="2015" name="Genome Announc.">
        <title>Expanding the biotechnology potential of lactobacilli through comparative genomics of 213 strains and associated genera.</title>
        <authorList>
            <person name="Sun Z."/>
            <person name="Harris H.M."/>
            <person name="McCann A."/>
            <person name="Guo C."/>
            <person name="Argimon S."/>
            <person name="Zhang W."/>
            <person name="Yang X."/>
            <person name="Jeffery I.B."/>
            <person name="Cooney J.C."/>
            <person name="Kagawa T.F."/>
            <person name="Liu W."/>
            <person name="Song Y."/>
            <person name="Salvetti E."/>
            <person name="Wrobel A."/>
            <person name="Rasinkangas P."/>
            <person name="Parkhill J."/>
            <person name="Rea M.C."/>
            <person name="O'Sullivan O."/>
            <person name="Ritari J."/>
            <person name="Douillard F.P."/>
            <person name="Paul Ross R."/>
            <person name="Yang R."/>
            <person name="Briner A.E."/>
            <person name="Felis G.E."/>
            <person name="de Vos W.M."/>
            <person name="Barrangou R."/>
            <person name="Klaenhammer T.R."/>
            <person name="Caufield P.W."/>
            <person name="Cui Y."/>
            <person name="Zhang H."/>
            <person name="O'Toole P.W."/>
        </authorList>
    </citation>
    <scope>NUCLEOTIDE SEQUENCE [LARGE SCALE GENOMIC DNA]</scope>
    <source>
        <strain evidence="3 4">DSM 15836</strain>
    </source>
</reference>
<dbReference type="PANTHER" id="PTHR46558:SF4">
    <property type="entry name" value="DNA-BIDING PHAGE PROTEIN"/>
    <property type="match status" value="1"/>
</dbReference>
<proteinExistence type="predicted"/>
<dbReference type="SMART" id="SM00530">
    <property type="entry name" value="HTH_XRE"/>
    <property type="match status" value="1"/>
</dbReference>
<dbReference type="PANTHER" id="PTHR46558">
    <property type="entry name" value="TRACRIPTIONAL REGULATORY PROTEIN-RELATED-RELATED"/>
    <property type="match status" value="1"/>
</dbReference>
<dbReference type="Gene3D" id="1.10.260.40">
    <property type="entry name" value="lambda repressor-like DNA-binding domains"/>
    <property type="match status" value="1"/>
</dbReference>
<protein>
    <recommendedName>
        <fullName evidence="2">HTH cro/C1-type domain-containing protein</fullName>
    </recommendedName>
</protein>
<dbReference type="Pfam" id="PF12844">
    <property type="entry name" value="HTH_19"/>
    <property type="match status" value="1"/>
</dbReference>
<organism evidence="3 4">
    <name type="scientific">Ligilactobacillus acidipiscis DSM 15836</name>
    <dbReference type="NCBI Taxonomy" id="1423716"/>
    <lineage>
        <taxon>Bacteria</taxon>
        <taxon>Bacillati</taxon>
        <taxon>Bacillota</taxon>
        <taxon>Bacilli</taxon>
        <taxon>Lactobacillales</taxon>
        <taxon>Lactobacillaceae</taxon>
        <taxon>Ligilactobacillus</taxon>
    </lineage>
</organism>
<evidence type="ECO:0000313" key="3">
    <source>
        <dbReference type="EMBL" id="KRM31980.1"/>
    </source>
</evidence>
<accession>A0ABR5PNG4</accession>
<dbReference type="EMBL" id="AZFI01000002">
    <property type="protein sequence ID" value="KRM31980.1"/>
    <property type="molecule type" value="Genomic_DNA"/>
</dbReference>
<evidence type="ECO:0000259" key="2">
    <source>
        <dbReference type="PROSITE" id="PS50943"/>
    </source>
</evidence>
<dbReference type="CDD" id="cd00093">
    <property type="entry name" value="HTH_XRE"/>
    <property type="match status" value="1"/>
</dbReference>
<feature type="domain" description="HTH cro/C1-type" evidence="2">
    <location>
        <begin position="12"/>
        <end position="66"/>
    </location>
</feature>
<dbReference type="Proteomes" id="UP000051217">
    <property type="component" value="Unassembled WGS sequence"/>
</dbReference>
<dbReference type="SUPFAM" id="SSF47413">
    <property type="entry name" value="lambda repressor-like DNA-binding domains"/>
    <property type="match status" value="1"/>
</dbReference>
<evidence type="ECO:0000313" key="4">
    <source>
        <dbReference type="Proteomes" id="UP000051217"/>
    </source>
</evidence>